<evidence type="ECO:0000313" key="2">
    <source>
        <dbReference type="Proteomes" id="UP000245202"/>
    </source>
</evidence>
<accession>A0A2R5ESF3</accession>
<organism evidence="1 2">
    <name type="scientific">Paenibacillus agaridevorans</name>
    <dbReference type="NCBI Taxonomy" id="171404"/>
    <lineage>
        <taxon>Bacteria</taxon>
        <taxon>Bacillati</taxon>
        <taxon>Bacillota</taxon>
        <taxon>Bacilli</taxon>
        <taxon>Bacillales</taxon>
        <taxon>Paenibacillaceae</taxon>
        <taxon>Paenibacillus</taxon>
    </lineage>
</organism>
<dbReference type="AlphaFoldDB" id="A0A2R5ESF3"/>
<proteinExistence type="predicted"/>
<evidence type="ECO:0000313" key="1">
    <source>
        <dbReference type="EMBL" id="GBG09497.1"/>
    </source>
</evidence>
<name>A0A2R5ESF3_9BACL</name>
<keyword evidence="2" id="KW-1185">Reference proteome</keyword>
<comment type="caution">
    <text evidence="1">The sequence shown here is derived from an EMBL/GenBank/DDBJ whole genome shotgun (WGS) entry which is preliminary data.</text>
</comment>
<reference evidence="1 2" key="1">
    <citation type="submission" date="2017-08" db="EMBL/GenBank/DDBJ databases">
        <title>Substantial Increase in Enzyme Production by Combined Drug-Resistance Mutations in Paenibacillus agaridevorans.</title>
        <authorList>
            <person name="Tanaka Y."/>
            <person name="Funane K."/>
            <person name="Hosaka T."/>
            <person name="Shiwa Y."/>
            <person name="Fujita N."/>
            <person name="Miyazaki T."/>
            <person name="Yoshikawa H."/>
            <person name="Murakami K."/>
            <person name="Kasahara K."/>
            <person name="Inaoka T."/>
            <person name="Hiraga Y."/>
            <person name="Ochi K."/>
        </authorList>
    </citation>
    <scope>NUCLEOTIDE SEQUENCE [LARGE SCALE GENOMIC DNA]</scope>
    <source>
        <strain evidence="1 2">T-3040</strain>
    </source>
</reference>
<dbReference type="RefSeq" id="WP_108994226.1">
    <property type="nucleotide sequence ID" value="NZ_BDQX01000231.1"/>
</dbReference>
<gene>
    <name evidence="1" type="ORF">PAT3040_04144</name>
</gene>
<dbReference type="EMBL" id="BDQX01000231">
    <property type="protein sequence ID" value="GBG09497.1"/>
    <property type="molecule type" value="Genomic_DNA"/>
</dbReference>
<protein>
    <submittedName>
        <fullName evidence="1">Uncharacterized protein</fullName>
    </submittedName>
</protein>
<dbReference type="Proteomes" id="UP000245202">
    <property type="component" value="Unassembled WGS sequence"/>
</dbReference>
<sequence>MNKFDVTLKMSDGEIISFVIERSDYDSLVLEFTEGNSGWIENGDEFINMRYVRSFEIKPHVEKSFADIEKIKGRARLN</sequence>